<proteinExistence type="predicted"/>
<dbReference type="GeneID" id="90542367"/>
<dbReference type="Proteomes" id="UP001334084">
    <property type="component" value="Chromosome 9"/>
</dbReference>
<protein>
    <submittedName>
        <fullName evidence="1">Uncharacterized protein</fullName>
    </submittedName>
</protein>
<reference evidence="1" key="1">
    <citation type="journal article" date="2024" name="BMC Genomics">
        <title>Functional annotation of a divergent genome using sequence and structure-based similarity.</title>
        <authorList>
            <person name="Svedberg D."/>
            <person name="Winiger R.R."/>
            <person name="Berg A."/>
            <person name="Sharma H."/>
            <person name="Tellgren-Roth C."/>
            <person name="Debrunner-Vossbrinck B.A."/>
            <person name="Vossbrinck C.R."/>
            <person name="Barandun J."/>
        </authorList>
    </citation>
    <scope>NUCLEOTIDE SEQUENCE</scope>
    <source>
        <strain evidence="1">Illinois isolate</strain>
    </source>
</reference>
<dbReference type="AlphaFoldDB" id="A0AAX4JEW2"/>
<gene>
    <name evidence="1" type="ORF">VNE69_09088</name>
</gene>
<keyword evidence="2" id="KW-1185">Reference proteome</keyword>
<dbReference type="RefSeq" id="XP_065330678.1">
    <property type="nucleotide sequence ID" value="XM_065474606.1"/>
</dbReference>
<dbReference type="KEGG" id="vnx:VNE69_09088"/>
<evidence type="ECO:0000313" key="2">
    <source>
        <dbReference type="Proteomes" id="UP001334084"/>
    </source>
</evidence>
<accession>A0AAX4JEW2</accession>
<sequence length="66" mass="7946">MLLFYIKYLFCSIEECNTKEELNQLTIIKDITLDVPEFYLQKSKEDETIIEKKKTVILKDVIRNFI</sequence>
<organism evidence="1 2">
    <name type="scientific">Vairimorpha necatrix</name>
    <dbReference type="NCBI Taxonomy" id="6039"/>
    <lineage>
        <taxon>Eukaryota</taxon>
        <taxon>Fungi</taxon>
        <taxon>Fungi incertae sedis</taxon>
        <taxon>Microsporidia</taxon>
        <taxon>Nosematidae</taxon>
        <taxon>Vairimorpha</taxon>
    </lineage>
</organism>
<dbReference type="EMBL" id="CP142734">
    <property type="protein sequence ID" value="WUR04533.1"/>
    <property type="molecule type" value="Genomic_DNA"/>
</dbReference>
<name>A0AAX4JEW2_9MICR</name>
<evidence type="ECO:0000313" key="1">
    <source>
        <dbReference type="EMBL" id="WUR04533.1"/>
    </source>
</evidence>